<dbReference type="GeneID" id="63799217"/>
<proteinExistence type="predicted"/>
<dbReference type="Proteomes" id="UP000249363">
    <property type="component" value="Unassembled WGS sequence"/>
</dbReference>
<evidence type="ECO:0000313" key="2">
    <source>
        <dbReference type="EMBL" id="RAO73991.1"/>
    </source>
</evidence>
<dbReference type="Pfam" id="PF10454">
    <property type="entry name" value="DUF2458"/>
    <property type="match status" value="1"/>
</dbReference>
<dbReference type="RefSeq" id="XP_040738505.1">
    <property type="nucleotide sequence ID" value="XM_040872586.1"/>
</dbReference>
<protein>
    <submittedName>
        <fullName evidence="2">Uncharacterized protein</fullName>
    </submittedName>
</protein>
<sequence>MHLTTQNADFSARIQNLIKSQREHERTWWKARQALIEKQAAREEKRRQIEQVLKSVGASNATTTGASAEDTTEKISQENATELQAYDSKVYQASVDMARAIESELRRLGVPFFCIDRALVTTEDDTGGTTSESVAEEGAKTKKISKEELEGLKKRAG</sequence>
<keyword evidence="3" id="KW-1185">Reference proteome</keyword>
<evidence type="ECO:0000313" key="3">
    <source>
        <dbReference type="Proteomes" id="UP000249363"/>
    </source>
</evidence>
<comment type="caution">
    <text evidence="2">The sequence shown here is derived from an EMBL/GenBank/DDBJ whole genome shotgun (WGS) entry which is preliminary data.</text>
</comment>
<feature type="compositionally biased region" description="Low complexity" evidence="1">
    <location>
        <begin position="57"/>
        <end position="68"/>
    </location>
</feature>
<dbReference type="OrthoDB" id="5363415at2759"/>
<organism evidence="2 3">
    <name type="scientific">Talaromyces amestolkiae</name>
    <dbReference type="NCBI Taxonomy" id="1196081"/>
    <lineage>
        <taxon>Eukaryota</taxon>
        <taxon>Fungi</taxon>
        <taxon>Dikarya</taxon>
        <taxon>Ascomycota</taxon>
        <taxon>Pezizomycotina</taxon>
        <taxon>Eurotiomycetes</taxon>
        <taxon>Eurotiomycetidae</taxon>
        <taxon>Eurotiales</taxon>
        <taxon>Trichocomaceae</taxon>
        <taxon>Talaromyces</taxon>
        <taxon>Talaromyces sect. Talaromyces</taxon>
    </lineage>
</organism>
<gene>
    <name evidence="2" type="ORF">BHQ10_010003</name>
</gene>
<reference evidence="2 3" key="1">
    <citation type="journal article" date="2017" name="Biotechnol. Biofuels">
        <title>Differential beta-glucosidase expression as a function of carbon source availability in Talaromyces amestolkiae: a genomic and proteomic approach.</title>
        <authorList>
            <person name="de Eugenio L.I."/>
            <person name="Mendez-Liter J.A."/>
            <person name="Nieto-Dominguez M."/>
            <person name="Alonso L."/>
            <person name="Gil-Munoz J."/>
            <person name="Barriuso J."/>
            <person name="Prieto A."/>
            <person name="Martinez M.J."/>
        </authorList>
    </citation>
    <scope>NUCLEOTIDE SEQUENCE [LARGE SCALE GENOMIC DNA]</scope>
    <source>
        <strain evidence="2 3">CIB</strain>
    </source>
</reference>
<accession>A0A364LE52</accession>
<dbReference type="AlphaFoldDB" id="A0A364LE52"/>
<dbReference type="InterPro" id="IPR018858">
    <property type="entry name" value="DUF2458"/>
</dbReference>
<dbReference type="EMBL" id="MIKG01000028">
    <property type="protein sequence ID" value="RAO73991.1"/>
    <property type="molecule type" value="Genomic_DNA"/>
</dbReference>
<evidence type="ECO:0000256" key="1">
    <source>
        <dbReference type="SAM" id="MobiDB-lite"/>
    </source>
</evidence>
<feature type="region of interest" description="Disordered" evidence="1">
    <location>
        <begin position="56"/>
        <end position="81"/>
    </location>
</feature>
<feature type="region of interest" description="Disordered" evidence="1">
    <location>
        <begin position="123"/>
        <end position="142"/>
    </location>
</feature>
<name>A0A364LE52_TALAM</name>